<organism evidence="2 3">
    <name type="scientific">Beta vulgaris subsp. vulgaris</name>
    <name type="common">Beet</name>
    <dbReference type="NCBI Taxonomy" id="3555"/>
    <lineage>
        <taxon>Eukaryota</taxon>
        <taxon>Viridiplantae</taxon>
        <taxon>Streptophyta</taxon>
        <taxon>Embryophyta</taxon>
        <taxon>Tracheophyta</taxon>
        <taxon>Spermatophyta</taxon>
        <taxon>Magnoliopsida</taxon>
        <taxon>eudicotyledons</taxon>
        <taxon>Gunneridae</taxon>
        <taxon>Pentapetalae</taxon>
        <taxon>Caryophyllales</taxon>
        <taxon>Chenopodiaceae</taxon>
        <taxon>Betoideae</taxon>
        <taxon>Beta</taxon>
    </lineage>
</organism>
<keyword evidence="3" id="KW-1185">Reference proteome</keyword>
<gene>
    <name evidence="2" type="ORF">BVRB_014100</name>
</gene>
<name>A0A0J8DVN5_BETVV</name>
<protein>
    <submittedName>
        <fullName evidence="2">Uncharacterized protein</fullName>
    </submittedName>
</protein>
<evidence type="ECO:0000313" key="2">
    <source>
        <dbReference type="EMBL" id="KMS94920.1"/>
    </source>
</evidence>
<proteinExistence type="predicted"/>
<dbReference type="AlphaFoldDB" id="A0A0J8DVN5"/>
<sequence>MPSLVASKMFATTNNHKLSSLSTNSPPKPSKLSSF</sequence>
<evidence type="ECO:0000256" key="1">
    <source>
        <dbReference type="SAM" id="MobiDB-lite"/>
    </source>
</evidence>
<reference evidence="2 3" key="1">
    <citation type="journal article" date="2014" name="Nature">
        <title>The genome of the recently domesticated crop plant sugar beet (Beta vulgaris).</title>
        <authorList>
            <person name="Dohm J.C."/>
            <person name="Minoche A.E."/>
            <person name="Holtgrawe D."/>
            <person name="Capella-Gutierrez S."/>
            <person name="Zakrzewski F."/>
            <person name="Tafer H."/>
            <person name="Rupp O."/>
            <person name="Sorensen T.R."/>
            <person name="Stracke R."/>
            <person name="Reinhardt R."/>
            <person name="Goesmann A."/>
            <person name="Kraft T."/>
            <person name="Schulz B."/>
            <person name="Stadler P.F."/>
            <person name="Schmidt T."/>
            <person name="Gabaldon T."/>
            <person name="Lehrach H."/>
            <person name="Weisshaar B."/>
            <person name="Himmelbauer H."/>
        </authorList>
    </citation>
    <scope>NUCLEOTIDE SEQUENCE [LARGE SCALE GENOMIC DNA]</scope>
    <source>
        <tissue evidence="2">Taproot</tissue>
    </source>
</reference>
<evidence type="ECO:0000313" key="3">
    <source>
        <dbReference type="Proteomes" id="UP000035740"/>
    </source>
</evidence>
<feature type="compositionally biased region" description="Polar residues" evidence="1">
    <location>
        <begin position="10"/>
        <end position="35"/>
    </location>
</feature>
<dbReference type="Gramene" id="KMS94920">
    <property type="protein sequence ID" value="KMS94920"/>
    <property type="gene ID" value="BVRB_014100"/>
</dbReference>
<dbReference type="Proteomes" id="UP000035740">
    <property type="component" value="Unassembled WGS sequence"/>
</dbReference>
<dbReference type="EMBL" id="KQ090673">
    <property type="protein sequence ID" value="KMS94920.1"/>
    <property type="molecule type" value="Genomic_DNA"/>
</dbReference>
<accession>A0A0J8DVN5</accession>
<feature type="region of interest" description="Disordered" evidence="1">
    <location>
        <begin position="1"/>
        <end position="35"/>
    </location>
</feature>